<dbReference type="InterPro" id="IPR004623">
    <property type="entry name" value="KdpA"/>
</dbReference>
<dbReference type="PANTHER" id="PTHR30607:SF2">
    <property type="entry name" value="POTASSIUM-TRANSPORTING ATPASE POTASSIUM-BINDING SUBUNIT"/>
    <property type="match status" value="1"/>
</dbReference>
<name>A0AAP8NKV3_9BACT</name>
<keyword evidence="6 9" id="KW-1133">Transmembrane helix</keyword>
<protein>
    <recommendedName>
        <fullName evidence="9">Potassium-transporting ATPase potassium-binding subunit</fullName>
    </recommendedName>
    <alternativeName>
        <fullName evidence="9">ATP phosphohydrolase [potassium-transporting] A chain</fullName>
    </alternativeName>
    <alternativeName>
        <fullName evidence="9">Potassium-binding and translocating subunit A</fullName>
    </alternativeName>
    <alternativeName>
        <fullName evidence="9">Potassium-translocating ATPase A chain</fullName>
    </alternativeName>
</protein>
<feature type="transmembrane region" description="Helical" evidence="9">
    <location>
        <begin position="262"/>
        <end position="280"/>
    </location>
</feature>
<comment type="caution">
    <text evidence="10">The sequence shown here is derived from an EMBL/GenBank/DDBJ whole genome shotgun (WGS) entry which is preliminary data.</text>
</comment>
<comment type="subcellular location">
    <subcellularLocation>
        <location evidence="9">Cell membrane</location>
        <topology evidence="9">Multi-pass membrane protein</topology>
    </subcellularLocation>
</comment>
<feature type="transmembrane region" description="Helical" evidence="9">
    <location>
        <begin position="141"/>
        <end position="161"/>
    </location>
</feature>
<keyword evidence="5 9" id="KW-0630">Potassium</keyword>
<dbReference type="PIRSF" id="PIRSF001294">
    <property type="entry name" value="K_ATPaseA"/>
    <property type="match status" value="1"/>
</dbReference>
<dbReference type="EMBL" id="PJKN01000003">
    <property type="protein sequence ID" value="PNC56210.1"/>
    <property type="molecule type" value="Genomic_DNA"/>
</dbReference>
<evidence type="ECO:0000256" key="3">
    <source>
        <dbReference type="ARBA" id="ARBA00022538"/>
    </source>
</evidence>
<evidence type="ECO:0000256" key="9">
    <source>
        <dbReference type="HAMAP-Rule" id="MF_00275"/>
    </source>
</evidence>
<evidence type="ECO:0000256" key="5">
    <source>
        <dbReference type="ARBA" id="ARBA00022958"/>
    </source>
</evidence>
<gene>
    <name evidence="9" type="primary">kdpA</name>
    <name evidence="10" type="ORF">CXU09_06170</name>
</gene>
<feature type="transmembrane region" description="Helical" evidence="9">
    <location>
        <begin position="6"/>
        <end position="28"/>
    </location>
</feature>
<evidence type="ECO:0000256" key="7">
    <source>
        <dbReference type="ARBA" id="ARBA00023065"/>
    </source>
</evidence>
<feature type="transmembrane region" description="Helical" evidence="9">
    <location>
        <begin position="361"/>
        <end position="394"/>
    </location>
</feature>
<evidence type="ECO:0000256" key="1">
    <source>
        <dbReference type="ARBA" id="ARBA00022448"/>
    </source>
</evidence>
<feature type="transmembrane region" description="Helical" evidence="9">
    <location>
        <begin position="482"/>
        <end position="506"/>
    </location>
</feature>
<organism evidence="10 11">
    <name type="scientific">Akkermansia muciniphila</name>
    <dbReference type="NCBI Taxonomy" id="239935"/>
    <lineage>
        <taxon>Bacteria</taxon>
        <taxon>Pseudomonadati</taxon>
        <taxon>Verrucomicrobiota</taxon>
        <taxon>Verrucomicrobiia</taxon>
        <taxon>Verrucomicrobiales</taxon>
        <taxon>Akkermansiaceae</taxon>
        <taxon>Akkermansia</taxon>
    </lineage>
</organism>
<dbReference type="Pfam" id="PF03814">
    <property type="entry name" value="KdpA"/>
    <property type="match status" value="1"/>
</dbReference>
<dbReference type="Proteomes" id="UP000235914">
    <property type="component" value="Unassembled WGS sequence"/>
</dbReference>
<evidence type="ECO:0000256" key="2">
    <source>
        <dbReference type="ARBA" id="ARBA00022475"/>
    </source>
</evidence>
<dbReference type="HAMAP" id="MF_00275">
    <property type="entry name" value="KdpA"/>
    <property type="match status" value="1"/>
</dbReference>
<proteinExistence type="inferred from homology"/>
<dbReference type="NCBIfam" id="TIGR00680">
    <property type="entry name" value="kdpA"/>
    <property type="match status" value="1"/>
</dbReference>
<keyword evidence="2 9" id="KW-1003">Cell membrane</keyword>
<feature type="transmembrane region" description="Helical" evidence="9">
    <location>
        <begin position="66"/>
        <end position="86"/>
    </location>
</feature>
<comment type="subunit">
    <text evidence="9">The system is composed of three essential subunits: KdpA, KdpB and KdpC.</text>
</comment>
<dbReference type="GO" id="GO:0030955">
    <property type="term" value="F:potassium ion binding"/>
    <property type="evidence" value="ECO:0007669"/>
    <property type="project" value="UniProtKB-UniRule"/>
</dbReference>
<keyword evidence="8 9" id="KW-0472">Membrane</keyword>
<dbReference type="AlphaFoldDB" id="A0AAP8NKV3"/>
<keyword evidence="4 9" id="KW-0812">Transmembrane</keyword>
<feature type="transmembrane region" description="Helical" evidence="9">
    <location>
        <begin position="181"/>
        <end position="201"/>
    </location>
</feature>
<evidence type="ECO:0000256" key="8">
    <source>
        <dbReference type="ARBA" id="ARBA00023136"/>
    </source>
</evidence>
<sequence length="566" mass="59833">MSSHDLLIIVLFIGILVSFTPFLGKWLASVLMGRQTWLSPVLGPVERCVYHMAGVDPTREMDWKKYLTAVLLFNAAGFLVLFLSLLCQKWLPLNPAGTENMRWDIALNTAISFVTNTNWQFYSGEGPEGVSYFVQMTGLGVQNFVSAGTGIAVMSALIRGLERRCASTLGNFWTDLTRSTLYFLVPVSTVIALLLVSQGVVQSFDGPIAVPGMDGVEQMIPSGPAASQIAIKQLGTNGGGFFGNNSTHPFENPTPFSNMVEMISLLLAGCACPYAYGVMIGKKRQGWIIFGAMMILLVAAIVLSQWAEHAGNPLFPGMEMLEGKEVRLGVTNSSLWSVATTASSNGSVNCMHSSMSPLGGGIALFNMLLGGVIFGGLGCGLYGMLMFAMITVFLCGLMVGRTPEFLGKKMGAREVCCSMVGVLLPGMAVLVMSGLAAATEAGRASICNAGPHGLTEILYCFGSQAGNNGSAFAGLAVGDTPFYSLLGGLAMLLARFGTIISVMMIAGSMASRKISPPAQGTMGTDNLMFMVLLVAVVLVVGALTFFPALALGPILEHLLLYSGTML</sequence>
<feature type="transmembrane region" description="Helical" evidence="9">
    <location>
        <begin position="527"/>
        <end position="555"/>
    </location>
</feature>
<comment type="similarity">
    <text evidence="9">Belongs to the KdpA family.</text>
</comment>
<keyword evidence="1 9" id="KW-0813">Transport</keyword>
<evidence type="ECO:0000256" key="6">
    <source>
        <dbReference type="ARBA" id="ARBA00022989"/>
    </source>
</evidence>
<evidence type="ECO:0000313" key="10">
    <source>
        <dbReference type="EMBL" id="PNC56210.1"/>
    </source>
</evidence>
<dbReference type="GO" id="GO:0005886">
    <property type="term" value="C:plasma membrane"/>
    <property type="evidence" value="ECO:0007669"/>
    <property type="project" value="UniProtKB-SubCell"/>
</dbReference>
<evidence type="ECO:0000313" key="11">
    <source>
        <dbReference type="Proteomes" id="UP000235914"/>
    </source>
</evidence>
<reference evidence="10 11" key="1">
    <citation type="journal article" date="2017" name="BMC Genomics">
        <title>Genome sequencing of 39 Akkermansia muciniphila isolates reveals its population structure, genomic and functional diverisity, and global distribution in mammalian gut microbiotas.</title>
        <authorList>
            <person name="Guo X."/>
            <person name="Li S."/>
            <person name="Zhang J."/>
            <person name="Wu F."/>
            <person name="Li X."/>
            <person name="Wu D."/>
            <person name="Zhang M."/>
            <person name="Ou Z."/>
            <person name="Jie Z."/>
            <person name="Yan Q."/>
            <person name="Li P."/>
            <person name="Yi J."/>
            <person name="Peng Y."/>
        </authorList>
    </citation>
    <scope>NUCLEOTIDE SEQUENCE [LARGE SCALE GENOMIC DNA]</scope>
    <source>
        <strain evidence="10 11">GP43</strain>
    </source>
</reference>
<keyword evidence="3 9" id="KW-0633">Potassium transport</keyword>
<feature type="transmembrane region" description="Helical" evidence="9">
    <location>
        <begin position="415"/>
        <end position="436"/>
    </location>
</feature>
<evidence type="ECO:0000256" key="4">
    <source>
        <dbReference type="ARBA" id="ARBA00022692"/>
    </source>
</evidence>
<dbReference type="PANTHER" id="PTHR30607">
    <property type="entry name" value="POTASSIUM-TRANSPORTING ATPASE A CHAIN"/>
    <property type="match status" value="1"/>
</dbReference>
<accession>A0AAP8NKV3</accession>
<keyword evidence="7 9" id="KW-0406">Ion transport</keyword>
<feature type="transmembrane region" description="Helical" evidence="9">
    <location>
        <begin position="287"/>
        <end position="307"/>
    </location>
</feature>
<dbReference type="RefSeq" id="WP_102735566.1">
    <property type="nucleotide sequence ID" value="NZ_PJKN01000003.1"/>
</dbReference>
<comment type="function">
    <text evidence="9">Part of the high-affinity ATP-driven potassium transport (or Kdp) system, which catalyzes the hydrolysis of ATP coupled with the electrogenic transport of potassium into the cytoplasm. This subunit binds the extracellular potassium ions and delivers the ions to the membrane domain of KdpB through an intramembrane tunnel.</text>
</comment>
<dbReference type="GO" id="GO:0008556">
    <property type="term" value="F:P-type potassium transmembrane transporter activity"/>
    <property type="evidence" value="ECO:0007669"/>
    <property type="project" value="InterPro"/>
</dbReference>